<evidence type="ECO:0000313" key="1">
    <source>
        <dbReference type="EMBL" id="CAD9233366.1"/>
    </source>
</evidence>
<evidence type="ECO:0008006" key="2">
    <source>
        <dbReference type="Google" id="ProtNLM"/>
    </source>
</evidence>
<accession>A0A7S1TDF8</accession>
<reference evidence="1" key="1">
    <citation type="submission" date="2021-01" db="EMBL/GenBank/DDBJ databases">
        <authorList>
            <person name="Corre E."/>
            <person name="Pelletier E."/>
            <person name="Niang G."/>
            <person name="Scheremetjew M."/>
            <person name="Finn R."/>
            <person name="Kale V."/>
            <person name="Holt S."/>
            <person name="Cochrane G."/>
            <person name="Meng A."/>
            <person name="Brown T."/>
            <person name="Cohen L."/>
        </authorList>
    </citation>
    <scope>NUCLEOTIDE SEQUENCE</scope>
    <source>
        <strain evidence="1">SAG 36.94</strain>
    </source>
</reference>
<dbReference type="AlphaFoldDB" id="A0A7S1TDF8"/>
<gene>
    <name evidence="1" type="ORF">CCAE0312_LOCUS5452</name>
</gene>
<name>A0A7S1TDF8_9RHOD</name>
<protein>
    <recommendedName>
        <fullName evidence="2">DEP domain-containing protein</fullName>
    </recommendedName>
</protein>
<proteinExistence type="predicted"/>
<organism evidence="1">
    <name type="scientific">Compsopogon caeruleus</name>
    <dbReference type="NCBI Taxonomy" id="31354"/>
    <lineage>
        <taxon>Eukaryota</taxon>
        <taxon>Rhodophyta</taxon>
        <taxon>Compsopogonophyceae</taxon>
        <taxon>Compsopogonales</taxon>
        <taxon>Compsopogonaceae</taxon>
        <taxon>Compsopogon</taxon>
    </lineage>
</organism>
<dbReference type="EMBL" id="HBGH01009805">
    <property type="protein sequence ID" value="CAD9233366.1"/>
    <property type="molecule type" value="Transcribed_RNA"/>
</dbReference>
<sequence length="368" mass="41021">MEMIQDFLSSYRFSDKRVGLRLVRGTFSGANFHEWMKVRRYETPEASGLALSLGQQMLSEELIMSLPKGLPQPFSISAASLYCKIDKRQSRGTAGSSRGLVASSRGLRRSLEFIPRRTGRPGLPLSPADPMSSINSGDDVMSSADVRALSGKPEGLALREAQILDTVESLDIEGEDEVALASFDPIFDDANSTGELYHRKGVSLKRQQFQAEKSNVPVVDTTSLKREKSIFGQYADSLKESREWKKLLRDNTKANRSSFTVQELVAKENAEPEEHIFSPRATAPLCSSQWLDTTRINLRAAGRVIQPGDSALCSIRFNEKTTVYKLDEEGTMIETIRIPIDYSIKKRLREPAMKLPPSDVQDNVNLLT</sequence>